<evidence type="ECO:0000313" key="3">
    <source>
        <dbReference type="Proteomes" id="UP001249851"/>
    </source>
</evidence>
<protein>
    <recommendedName>
        <fullName evidence="1">Integrase catalytic domain-containing protein</fullName>
    </recommendedName>
</protein>
<dbReference type="Gene3D" id="3.30.420.10">
    <property type="entry name" value="Ribonuclease H-like superfamily/Ribonuclease H"/>
    <property type="match status" value="1"/>
</dbReference>
<dbReference type="EMBL" id="JARQWQ010000126">
    <property type="protein sequence ID" value="KAK2549436.1"/>
    <property type="molecule type" value="Genomic_DNA"/>
</dbReference>
<keyword evidence="3" id="KW-1185">Reference proteome</keyword>
<dbReference type="InterPro" id="IPR050951">
    <property type="entry name" value="Retrovirus_Pol_polyprotein"/>
</dbReference>
<dbReference type="PANTHER" id="PTHR37984:SF11">
    <property type="entry name" value="INTEGRASE CATALYTIC DOMAIN-CONTAINING PROTEIN"/>
    <property type="match status" value="1"/>
</dbReference>
<dbReference type="Proteomes" id="UP001249851">
    <property type="component" value="Unassembled WGS sequence"/>
</dbReference>
<dbReference type="FunFam" id="3.30.420.10:FF:000063">
    <property type="entry name" value="Retrovirus-related Pol polyprotein from transposon 297-like Protein"/>
    <property type="match status" value="1"/>
</dbReference>
<reference evidence="2" key="2">
    <citation type="journal article" date="2023" name="Science">
        <title>Genomic signatures of disease resistance in endangered staghorn corals.</title>
        <authorList>
            <person name="Vollmer S.V."/>
            <person name="Selwyn J.D."/>
            <person name="Despard B.A."/>
            <person name="Roesel C.L."/>
        </authorList>
    </citation>
    <scope>NUCLEOTIDE SEQUENCE</scope>
    <source>
        <strain evidence="2">K2</strain>
    </source>
</reference>
<dbReference type="GO" id="GO:0015074">
    <property type="term" value="P:DNA integration"/>
    <property type="evidence" value="ECO:0007669"/>
    <property type="project" value="InterPro"/>
</dbReference>
<dbReference type="InterPro" id="IPR012337">
    <property type="entry name" value="RNaseH-like_sf"/>
</dbReference>
<sequence length="230" mass="25911">MVETKVKARLPCQVVTPVYSREPFQMSVLPDCPFDEVSVDFVHVDGQTLLLVVNDYSRFPFVEPVSSTCASSVIPRLDQLFSTFGAPRVVKSENGPPFNGEEFAKFACVLGFKHQKVTPLWPRASGEVERFVKTLKKCIKAAKEKQAILRNYRSTPYATTGVAPAVPLLKWPVRNKLPQVNHIDPVAEIVREHDSSQKLKMKAHANNKAYVCYSTSLLRQALYFTWKLSP</sequence>
<feature type="domain" description="Integrase catalytic" evidence="1">
    <location>
        <begin position="29"/>
        <end position="193"/>
    </location>
</feature>
<name>A0AAD9UTJ8_ACRCE</name>
<dbReference type="SUPFAM" id="SSF53098">
    <property type="entry name" value="Ribonuclease H-like"/>
    <property type="match status" value="1"/>
</dbReference>
<dbReference type="AlphaFoldDB" id="A0AAD9UTJ8"/>
<proteinExistence type="predicted"/>
<evidence type="ECO:0000313" key="2">
    <source>
        <dbReference type="EMBL" id="KAK2549436.1"/>
    </source>
</evidence>
<reference evidence="2" key="1">
    <citation type="journal article" date="2023" name="G3 (Bethesda)">
        <title>Whole genome assembly and annotation of the endangered Caribbean coral Acropora cervicornis.</title>
        <authorList>
            <person name="Selwyn J.D."/>
            <person name="Vollmer S.V."/>
        </authorList>
    </citation>
    <scope>NUCLEOTIDE SEQUENCE</scope>
    <source>
        <strain evidence="2">K2</strain>
    </source>
</reference>
<dbReference type="GO" id="GO:0003676">
    <property type="term" value="F:nucleic acid binding"/>
    <property type="evidence" value="ECO:0007669"/>
    <property type="project" value="InterPro"/>
</dbReference>
<dbReference type="PROSITE" id="PS50994">
    <property type="entry name" value="INTEGRASE"/>
    <property type="match status" value="1"/>
</dbReference>
<comment type="caution">
    <text evidence="2">The sequence shown here is derived from an EMBL/GenBank/DDBJ whole genome shotgun (WGS) entry which is preliminary data.</text>
</comment>
<dbReference type="InterPro" id="IPR001584">
    <property type="entry name" value="Integrase_cat-core"/>
</dbReference>
<dbReference type="Pfam" id="PF00665">
    <property type="entry name" value="rve"/>
    <property type="match status" value="1"/>
</dbReference>
<evidence type="ECO:0000259" key="1">
    <source>
        <dbReference type="PROSITE" id="PS50994"/>
    </source>
</evidence>
<gene>
    <name evidence="2" type="ORF">P5673_030111</name>
</gene>
<dbReference type="InterPro" id="IPR036397">
    <property type="entry name" value="RNaseH_sf"/>
</dbReference>
<dbReference type="PANTHER" id="PTHR37984">
    <property type="entry name" value="PROTEIN CBG26694"/>
    <property type="match status" value="1"/>
</dbReference>
<accession>A0AAD9UTJ8</accession>
<organism evidence="2 3">
    <name type="scientific">Acropora cervicornis</name>
    <name type="common">Staghorn coral</name>
    <dbReference type="NCBI Taxonomy" id="6130"/>
    <lineage>
        <taxon>Eukaryota</taxon>
        <taxon>Metazoa</taxon>
        <taxon>Cnidaria</taxon>
        <taxon>Anthozoa</taxon>
        <taxon>Hexacorallia</taxon>
        <taxon>Scleractinia</taxon>
        <taxon>Astrocoeniina</taxon>
        <taxon>Acroporidae</taxon>
        <taxon>Acropora</taxon>
    </lineage>
</organism>